<dbReference type="EMBL" id="JACGXA010000001">
    <property type="protein sequence ID" value="MBA8804241.1"/>
    <property type="molecule type" value="Genomic_DNA"/>
</dbReference>
<dbReference type="InterPro" id="IPR025202">
    <property type="entry name" value="PLD-like_dom"/>
</dbReference>
<evidence type="ECO:0000256" key="6">
    <source>
        <dbReference type="ARBA" id="ARBA00023098"/>
    </source>
</evidence>
<keyword evidence="5" id="KW-0442">Lipid degradation</keyword>
<dbReference type="PANTHER" id="PTHR43856:SF1">
    <property type="entry name" value="MITOCHONDRIAL CARDIOLIPIN HYDROLASE"/>
    <property type="match status" value="1"/>
</dbReference>
<dbReference type="PANTHER" id="PTHR43856">
    <property type="entry name" value="CARDIOLIPIN HYDROLASE"/>
    <property type="match status" value="1"/>
</dbReference>
<dbReference type="RefSeq" id="WP_182539644.1">
    <property type="nucleotide sequence ID" value="NZ_JACGXA010000001.1"/>
</dbReference>
<evidence type="ECO:0000256" key="2">
    <source>
        <dbReference type="ARBA" id="ARBA00008664"/>
    </source>
</evidence>
<protein>
    <recommendedName>
        <fullName evidence="3">phospholipase D</fullName>
        <ecNumber evidence="3">3.1.4.4</ecNumber>
    </recommendedName>
</protein>
<comment type="similarity">
    <text evidence="2">Belongs to the phospholipase D family.</text>
</comment>
<dbReference type="Proteomes" id="UP000580910">
    <property type="component" value="Unassembled WGS sequence"/>
</dbReference>
<reference evidence="10 11" key="1">
    <citation type="submission" date="2020-07" db="EMBL/GenBank/DDBJ databases">
        <title>Sequencing the genomes of 1000 actinobacteria strains.</title>
        <authorList>
            <person name="Klenk H.-P."/>
        </authorList>
    </citation>
    <scope>NUCLEOTIDE SEQUENCE [LARGE SCALE GENOMIC DNA]</scope>
    <source>
        <strain evidence="10 11">DSM 21349</strain>
    </source>
</reference>
<sequence>MSTRSARLPSLFVALVATLAIGAGAFAAPASAVGHYTPPAGVKTNNPLGDRTERRVIIRHVIRAIDSTPRMSHIRIASWNIRSDAIVNALIAAHKRHVSVRVIMDRGNANPDNPNEGVNRLQRALKNNGNRTRRPAMRSHLEKCRSSCRGTRGIAHSKFFLFDHVGRAHDVVMNGSFNATDLAVSGQWNDLYTVVGRPKVFKEFRKVFSQMFRDQPVAQGYRVHRYRSLTTMAFPYTGAHTTKDPVMRELDRVTCSGARNTGDGHTSLRIAQTSWFGDRGKRIAWRIRHMQNNGCRIRIVYAVMGNEVLRILRRGGDHPVPMRQIVQDFNADGVYDKYLHMKVMTIQGHYRKDHAATITLNGSANWSPAVLASDEAVLRLSRPVTLNRYNGWINHLFHNPPKKYPNGKDPAGTGTNLPGRWSTTSVDPYALVEAD</sequence>
<keyword evidence="6" id="KW-0443">Lipid metabolism</keyword>
<accession>A0A7W3J0Y3</accession>
<feature type="chain" id="PRO_5030859097" description="phospholipase D" evidence="8">
    <location>
        <begin position="33"/>
        <end position="435"/>
    </location>
</feature>
<evidence type="ECO:0000256" key="8">
    <source>
        <dbReference type="SAM" id="SignalP"/>
    </source>
</evidence>
<comment type="caution">
    <text evidence="10">The sequence shown here is derived from an EMBL/GenBank/DDBJ whole genome shotgun (WGS) entry which is preliminary data.</text>
</comment>
<keyword evidence="11" id="KW-1185">Reference proteome</keyword>
<organism evidence="10 11">
    <name type="scientific">Nocardioides ginsengisegetis</name>
    <dbReference type="NCBI Taxonomy" id="661491"/>
    <lineage>
        <taxon>Bacteria</taxon>
        <taxon>Bacillati</taxon>
        <taxon>Actinomycetota</taxon>
        <taxon>Actinomycetes</taxon>
        <taxon>Propionibacteriales</taxon>
        <taxon>Nocardioidaceae</taxon>
        <taxon>Nocardioides</taxon>
    </lineage>
</organism>
<gene>
    <name evidence="10" type="ORF">FB382_002532</name>
</gene>
<keyword evidence="4" id="KW-0378">Hydrolase</keyword>
<keyword evidence="8" id="KW-0732">Signal</keyword>
<proteinExistence type="inferred from homology"/>
<dbReference type="Pfam" id="PF13091">
    <property type="entry name" value="PLDc_2"/>
    <property type="match status" value="1"/>
</dbReference>
<name>A0A7W3J0Y3_9ACTN</name>
<dbReference type="SUPFAM" id="SSF56024">
    <property type="entry name" value="Phospholipase D/nuclease"/>
    <property type="match status" value="2"/>
</dbReference>
<dbReference type="GO" id="GO:0004630">
    <property type="term" value="F:phospholipase D activity"/>
    <property type="evidence" value="ECO:0007669"/>
    <property type="project" value="UniProtKB-EC"/>
</dbReference>
<evidence type="ECO:0000313" key="10">
    <source>
        <dbReference type="EMBL" id="MBA8804241.1"/>
    </source>
</evidence>
<feature type="compositionally biased region" description="Polar residues" evidence="7">
    <location>
        <begin position="413"/>
        <end position="423"/>
    </location>
</feature>
<evidence type="ECO:0000256" key="3">
    <source>
        <dbReference type="ARBA" id="ARBA00012027"/>
    </source>
</evidence>
<evidence type="ECO:0000256" key="5">
    <source>
        <dbReference type="ARBA" id="ARBA00022963"/>
    </source>
</evidence>
<feature type="signal peptide" evidence="8">
    <location>
        <begin position="1"/>
        <end position="32"/>
    </location>
</feature>
<evidence type="ECO:0000256" key="7">
    <source>
        <dbReference type="SAM" id="MobiDB-lite"/>
    </source>
</evidence>
<dbReference type="Gene3D" id="3.30.870.10">
    <property type="entry name" value="Endonuclease Chain A"/>
    <property type="match status" value="2"/>
</dbReference>
<evidence type="ECO:0000313" key="11">
    <source>
        <dbReference type="Proteomes" id="UP000580910"/>
    </source>
</evidence>
<dbReference type="GO" id="GO:0016891">
    <property type="term" value="F:RNA endonuclease activity producing 5'-phosphomonoesters, hydrolytic mechanism"/>
    <property type="evidence" value="ECO:0007669"/>
    <property type="project" value="TreeGrafter"/>
</dbReference>
<comment type="catalytic activity">
    <reaction evidence="1">
        <text>a 1,2-diacyl-sn-glycero-3-phosphocholine + H2O = a 1,2-diacyl-sn-glycero-3-phosphate + choline + H(+)</text>
        <dbReference type="Rhea" id="RHEA:14445"/>
        <dbReference type="ChEBI" id="CHEBI:15354"/>
        <dbReference type="ChEBI" id="CHEBI:15377"/>
        <dbReference type="ChEBI" id="CHEBI:15378"/>
        <dbReference type="ChEBI" id="CHEBI:57643"/>
        <dbReference type="ChEBI" id="CHEBI:58608"/>
        <dbReference type="EC" id="3.1.4.4"/>
    </reaction>
</comment>
<dbReference type="GO" id="GO:0016042">
    <property type="term" value="P:lipid catabolic process"/>
    <property type="evidence" value="ECO:0007669"/>
    <property type="project" value="UniProtKB-KW"/>
</dbReference>
<dbReference type="AlphaFoldDB" id="A0A7W3J0Y3"/>
<evidence type="ECO:0000256" key="1">
    <source>
        <dbReference type="ARBA" id="ARBA00000798"/>
    </source>
</evidence>
<evidence type="ECO:0000256" key="4">
    <source>
        <dbReference type="ARBA" id="ARBA00022801"/>
    </source>
</evidence>
<feature type="domain" description="Phospholipase D-like" evidence="9">
    <location>
        <begin position="62"/>
        <end position="211"/>
    </location>
</feature>
<feature type="region of interest" description="Disordered" evidence="7">
    <location>
        <begin position="402"/>
        <end position="423"/>
    </location>
</feature>
<evidence type="ECO:0000259" key="9">
    <source>
        <dbReference type="Pfam" id="PF13091"/>
    </source>
</evidence>
<dbReference type="EC" id="3.1.4.4" evidence="3"/>
<dbReference type="InterPro" id="IPR051406">
    <property type="entry name" value="PLD_domain"/>
</dbReference>